<dbReference type="InterPro" id="IPR047721">
    <property type="entry name" value="DrmB"/>
</dbReference>
<evidence type="ECO:0000313" key="4">
    <source>
        <dbReference type="Proteomes" id="UP000010388"/>
    </source>
</evidence>
<dbReference type="Pfam" id="PF09369">
    <property type="entry name" value="MZB"/>
    <property type="match status" value="1"/>
</dbReference>
<protein>
    <recommendedName>
        <fullName evidence="2">MrfA-like Zn-binding domain-containing protein</fullName>
    </recommendedName>
</protein>
<reference evidence="4" key="1">
    <citation type="journal article" date="2013" name="Proc. Natl. Acad. Sci. U.S.A.">
        <title>Improving the coverage of the cyanobacterial phylum using diversity-driven genome sequencing.</title>
        <authorList>
            <person name="Shih P.M."/>
            <person name="Wu D."/>
            <person name="Latifi A."/>
            <person name="Axen S.D."/>
            <person name="Fewer D.P."/>
            <person name="Talla E."/>
            <person name="Calteau A."/>
            <person name="Cai F."/>
            <person name="Tandeau de Marsac N."/>
            <person name="Rippka R."/>
            <person name="Herdman M."/>
            <person name="Sivonen K."/>
            <person name="Coursin T."/>
            <person name="Laurent T."/>
            <person name="Goodwin L."/>
            <person name="Nolan M."/>
            <person name="Davenport K.W."/>
            <person name="Han C.S."/>
            <person name="Rubin E.M."/>
            <person name="Eisen J.A."/>
            <person name="Woyke T."/>
            <person name="Gugger M."/>
            <person name="Kerfeld C.A."/>
        </authorList>
    </citation>
    <scope>NUCLEOTIDE SEQUENCE [LARGE SCALE GENOMIC DNA]</scope>
    <source>
        <strain evidence="4">ATCC 27147 / PCC 6307</strain>
    </source>
</reference>
<organism evidence="3 4">
    <name type="scientific">Cyanobium gracile (strain ATCC 27147 / PCC 6307)</name>
    <dbReference type="NCBI Taxonomy" id="292564"/>
    <lineage>
        <taxon>Bacteria</taxon>
        <taxon>Bacillati</taxon>
        <taxon>Cyanobacteriota</taxon>
        <taxon>Cyanophyceae</taxon>
        <taxon>Synechococcales</taxon>
        <taxon>Prochlorococcaceae</taxon>
        <taxon>Cyanobium</taxon>
    </lineage>
</organism>
<dbReference type="RefSeq" id="WP_015108900.1">
    <property type="nucleotide sequence ID" value="NC_019675.1"/>
</dbReference>
<dbReference type="OrthoDB" id="9134227at2"/>
<sequence>MPPSTRRKTAPPPLGEARQSQVLQLYGPGAMVDLPDYAVLIGGLDFWNDRGCDPIHEPRLLRLARQATGAARVDLRTPPKEVDPLRNISGSIKALRFPEWSVVQKKIPDRQAFGIVCRTRLLVHYNDSCIKDWKKFKDDEGEHPLVPVRFVMACPHGHLSDIRWRDFCFNQFGCKNDERLYLLEAGTGNDFTQIFVQSESGVTRKLADALIPETKALGTCQGHTPWLGRYSRDPERCLTDGEPTQSRLLVRSATNAYFSETISVISLPEEAGGLAKRVTELKDELAGIEAEADIAMALKFNPRLKSAFAGVEPAALWQAIEAQRGGSGGDVPQPKDEELRLLVGPMDGVSSSAEDSLFEASVWSPAGAPAWFRKAIRRVLLIRRLREVQALVGFTRFTARTSSLGGLPIDTTKTNHRAPLANDLRWLPACENKGEGIFIEFDPATIKAWAASDAVASRAAQFSKAFENDWLKSRGLDSEQFPFPGAPYILLHSFSHLLITEMALECGYGVSSIRERIYANPDIGYGILLLTSTSGSEGSLGGLVDAGKRIVTYLERAFERGQLCSNDPFCSEHDPNHPFDIRPTHGAACHGCELIAETSCEQRNEFLDRALVSRTVSVHDEKDDPSFWSFINSGSSG</sequence>
<dbReference type="eggNOG" id="ENOG502Z7NV">
    <property type="taxonomic scope" value="Bacteria"/>
</dbReference>
<dbReference type="EMBL" id="CP003495">
    <property type="protein sequence ID" value="AFY28447.1"/>
    <property type="molecule type" value="Genomic_DNA"/>
</dbReference>
<gene>
    <name evidence="3" type="ordered locus">Cyagr_1271</name>
</gene>
<feature type="domain" description="MrfA-like Zn-binding" evidence="2">
    <location>
        <begin position="494"/>
        <end position="592"/>
    </location>
</feature>
<evidence type="ECO:0000313" key="3">
    <source>
        <dbReference type="EMBL" id="AFY28447.1"/>
    </source>
</evidence>
<name>K9P4Y3_CYAGP</name>
<proteinExistence type="predicted"/>
<evidence type="ECO:0000259" key="2">
    <source>
        <dbReference type="Pfam" id="PF09369"/>
    </source>
</evidence>
<dbReference type="Proteomes" id="UP000010388">
    <property type="component" value="Chromosome"/>
</dbReference>
<dbReference type="InterPro" id="IPR018973">
    <property type="entry name" value="MZB"/>
</dbReference>
<evidence type="ECO:0000256" key="1">
    <source>
        <dbReference type="SAM" id="Coils"/>
    </source>
</evidence>
<dbReference type="NCBIfam" id="NF038324">
    <property type="entry name" value="DrmB_fam"/>
    <property type="match status" value="1"/>
</dbReference>
<accession>K9P4Y3</accession>
<dbReference type="KEGG" id="cgc:Cyagr_1271"/>
<dbReference type="AlphaFoldDB" id="K9P4Y3"/>
<dbReference type="PATRIC" id="fig|292564.3.peg.1215"/>
<feature type="coiled-coil region" evidence="1">
    <location>
        <begin position="271"/>
        <end position="298"/>
    </location>
</feature>
<dbReference type="STRING" id="292564.Cyagr_1271"/>
<dbReference type="HOGENOM" id="CLU_020062_0_0_3"/>
<keyword evidence="1" id="KW-0175">Coiled coil</keyword>